<dbReference type="RefSeq" id="WP_120383636.1">
    <property type="nucleotide sequence ID" value="NZ_RAXT01000010.1"/>
</dbReference>
<feature type="compositionally biased region" description="Polar residues" evidence="1">
    <location>
        <begin position="72"/>
        <end position="92"/>
    </location>
</feature>
<evidence type="ECO:0000256" key="2">
    <source>
        <dbReference type="SAM" id="SignalP"/>
    </source>
</evidence>
<gene>
    <name evidence="3" type="ORF">D7V20_07205</name>
</gene>
<reference evidence="3 4" key="1">
    <citation type="submission" date="2018-09" db="EMBL/GenBank/DDBJ databases">
        <title>The draft genome of Acinetobacter spp. strains.</title>
        <authorList>
            <person name="Qin J."/>
            <person name="Feng Y."/>
            <person name="Zong Z."/>
        </authorList>
    </citation>
    <scope>NUCLEOTIDE SEQUENCE [LARGE SCALE GENOMIC DNA]</scope>
    <source>
        <strain evidence="3 4">WCHAc060115</strain>
    </source>
</reference>
<feature type="region of interest" description="Disordered" evidence="1">
    <location>
        <begin position="49"/>
        <end position="116"/>
    </location>
</feature>
<feature type="chain" id="PRO_5017453157" evidence="2">
    <location>
        <begin position="20"/>
        <end position="116"/>
    </location>
</feature>
<keyword evidence="2" id="KW-0732">Signal</keyword>
<organism evidence="3 4">
    <name type="scientific">Acinetobacter rongchengensis</name>
    <dbReference type="NCBI Taxonomy" id="2419601"/>
    <lineage>
        <taxon>Bacteria</taxon>
        <taxon>Pseudomonadati</taxon>
        <taxon>Pseudomonadota</taxon>
        <taxon>Gammaproteobacteria</taxon>
        <taxon>Moraxellales</taxon>
        <taxon>Moraxellaceae</taxon>
        <taxon>Acinetobacter</taxon>
    </lineage>
</organism>
<dbReference type="Proteomes" id="UP000280405">
    <property type="component" value="Unassembled WGS sequence"/>
</dbReference>
<name>A0A3A8FCT5_9GAMM</name>
<keyword evidence="4" id="KW-1185">Reference proteome</keyword>
<accession>A0A3A8FCT5</accession>
<feature type="signal peptide" evidence="2">
    <location>
        <begin position="1"/>
        <end position="19"/>
    </location>
</feature>
<evidence type="ECO:0000256" key="1">
    <source>
        <dbReference type="SAM" id="MobiDB-lite"/>
    </source>
</evidence>
<sequence length="116" mass="12916">MKASLMIFVFLGITITAEAGDVHKCVNKGTVTYQSRPCAGKVIPNPQQQYQKQLTQRTANQDVKQKAPDVSSRYSQQQHLQRKSGNGTSNEIPDTVEGKKKSMAIAQDAYKMTKDR</sequence>
<protein>
    <submittedName>
        <fullName evidence="3">DUF4124 domain-containing protein</fullName>
    </submittedName>
</protein>
<dbReference type="OrthoDB" id="6695268at2"/>
<evidence type="ECO:0000313" key="4">
    <source>
        <dbReference type="Proteomes" id="UP000280405"/>
    </source>
</evidence>
<dbReference type="AlphaFoldDB" id="A0A3A8FCT5"/>
<dbReference type="EMBL" id="RAXT01000010">
    <property type="protein sequence ID" value="RKG38543.1"/>
    <property type="molecule type" value="Genomic_DNA"/>
</dbReference>
<comment type="caution">
    <text evidence="3">The sequence shown here is derived from an EMBL/GenBank/DDBJ whole genome shotgun (WGS) entry which is preliminary data.</text>
</comment>
<evidence type="ECO:0000313" key="3">
    <source>
        <dbReference type="EMBL" id="RKG38543.1"/>
    </source>
</evidence>
<proteinExistence type="predicted"/>